<dbReference type="Proteomes" id="UP000054047">
    <property type="component" value="Unassembled WGS sequence"/>
</dbReference>
<keyword evidence="2" id="KW-1185">Reference proteome</keyword>
<organism evidence="1 2">
    <name type="scientific">Ancylostoma duodenale</name>
    <dbReference type="NCBI Taxonomy" id="51022"/>
    <lineage>
        <taxon>Eukaryota</taxon>
        <taxon>Metazoa</taxon>
        <taxon>Ecdysozoa</taxon>
        <taxon>Nematoda</taxon>
        <taxon>Chromadorea</taxon>
        <taxon>Rhabditida</taxon>
        <taxon>Rhabditina</taxon>
        <taxon>Rhabditomorpha</taxon>
        <taxon>Strongyloidea</taxon>
        <taxon>Ancylostomatidae</taxon>
        <taxon>Ancylostomatinae</taxon>
        <taxon>Ancylostoma</taxon>
    </lineage>
</organism>
<protein>
    <submittedName>
        <fullName evidence="1">Uncharacterized protein</fullName>
    </submittedName>
</protein>
<accession>A0A0C2GSQ6</accession>
<dbReference type="OrthoDB" id="3064516at2759"/>
<evidence type="ECO:0000313" key="2">
    <source>
        <dbReference type="Proteomes" id="UP000054047"/>
    </source>
</evidence>
<proteinExistence type="predicted"/>
<sequence>MYIGTPFSITVPSETTSSDIPKPSPHLKHQEKLGANTGSKLLAPVLQAMDQNSWQTLLLKNWRQMLINTRLRFREEQRKILEVNHLEAGVQVNMLPGESTACRSPFFFAEGLQTRNSLPFADFGIRVPPTMDFGAFEKEISGWCQEAGEGVTYEFVQVGATH</sequence>
<evidence type="ECO:0000313" key="1">
    <source>
        <dbReference type="EMBL" id="KIH60141.1"/>
    </source>
</evidence>
<gene>
    <name evidence="1" type="ORF">ANCDUO_09613</name>
</gene>
<name>A0A0C2GSQ6_9BILA</name>
<reference evidence="1 2" key="1">
    <citation type="submission" date="2013-12" db="EMBL/GenBank/DDBJ databases">
        <title>Draft genome of the parsitic nematode Ancylostoma duodenale.</title>
        <authorList>
            <person name="Mitreva M."/>
        </authorList>
    </citation>
    <scope>NUCLEOTIDE SEQUENCE [LARGE SCALE GENOMIC DNA]</scope>
    <source>
        <strain evidence="1 2">Zhejiang</strain>
    </source>
</reference>
<dbReference type="EMBL" id="KN731246">
    <property type="protein sequence ID" value="KIH60141.1"/>
    <property type="molecule type" value="Genomic_DNA"/>
</dbReference>
<dbReference type="AlphaFoldDB" id="A0A0C2GSQ6"/>